<protein>
    <submittedName>
        <fullName evidence="10">Uncharacterized protein</fullName>
    </submittedName>
</protein>
<sequence>MVARAKSGSPPIKIMKKSEIQSSSNFVEETAFGENLQIGCFDDTFKKFFAYSGNDVISFNVDSGERIRVYRHKGSMVIGVYFQDNLLLSFTNSPQYFLWNVDNGDQIASINIQLPSDQLALWTYNFDGKYFILAQSIENKKKSQVKTTKSSVNENQESSLFEILQLNTTPNSSQKSKVSTRLVAQLENTPPSKAHLAVYSGFFVKCEKRIIKICAFGEDDEEENEDENLANGVNEDEEMEDDVKGGSNSAVKLPKRREYHIDAKFDVVDQNLVEFKEVVISGDSLYAVLNIGRVYCWTNFTTRGLSTFNLSHFTLSGYEPTICVSDIGTSFIGFGNTQLYKYNLTASSGVGRWISHEHLLLESPPRSLLLCGDFTKMAVLLRDNTLCFISTAQMQLISRAECLHVLCLPEQYNNENYRFSITNDPALENELLFVSNARLGHIQWIDPLCWQTTCILDIAEENGPPPQDTFNMPKFQWLNTYLVCLSLQMLVSCESSRDNPEKTLIKFWRRSKSKSLANASFKLENCVELLDKRIKFLRSTFDEFTNIPSSSNANEMELSINNEEFIFVYSTGLIDIYKRDASRRSSHWSVDLKRRESNWQRCLITSCSKVRQRLFATIQILNDSTFIVLRNVDEMKITRVIDNLVDAKQVEWSHCPNILIVLCASGLVAFNCKKENQMNSLWIIKQPNFVGLGSSRSFTFTHNGQEVYLLNPEDGTKNNFMEEIRFSGPQKRIIALQKHSKDKRICNNIYFCGINDQGSFTLISPKLPSIEEKNQIQMEEENCNIINKNSNKKIKSEKQTAFSRLVEIDEEKKIEKKKRKNKKNEEDEDEEEDKSLKKPRYLLKQVSIKKIIDGPSYTLPSISVLAQRFVQACLVRRRS</sequence>
<keyword evidence="4" id="KW-0853">WD repeat</keyword>
<dbReference type="AlphaFoldDB" id="A0A914M308"/>
<evidence type="ECO:0000256" key="4">
    <source>
        <dbReference type="ARBA" id="ARBA00022574"/>
    </source>
</evidence>
<dbReference type="Proteomes" id="UP000887563">
    <property type="component" value="Unplaced"/>
</dbReference>
<dbReference type="GO" id="GO:0032040">
    <property type="term" value="C:small-subunit processome"/>
    <property type="evidence" value="ECO:0007669"/>
    <property type="project" value="InterPro"/>
</dbReference>
<keyword evidence="5" id="KW-0677">Repeat</keyword>
<evidence type="ECO:0000256" key="1">
    <source>
        <dbReference type="ARBA" id="ARBA00004604"/>
    </source>
</evidence>
<dbReference type="PANTHER" id="PTHR44215">
    <property type="entry name" value="WD REPEAT-CONTAINING PROTEIN 75"/>
    <property type="match status" value="1"/>
</dbReference>
<dbReference type="WBParaSite" id="Minc3s00940g19106">
    <property type="protein sequence ID" value="Minc3s00940g19106"/>
    <property type="gene ID" value="Minc3s00940g19106"/>
</dbReference>
<evidence type="ECO:0000256" key="7">
    <source>
        <dbReference type="ARBA" id="ARBA00023242"/>
    </source>
</evidence>
<keyword evidence="6" id="KW-0804">Transcription</keyword>
<evidence type="ECO:0000313" key="9">
    <source>
        <dbReference type="Proteomes" id="UP000887563"/>
    </source>
</evidence>
<keyword evidence="7" id="KW-0539">Nucleus</keyword>
<dbReference type="InterPro" id="IPR053826">
    <property type="entry name" value="WDR75"/>
</dbReference>
<dbReference type="SUPFAM" id="SSF69322">
    <property type="entry name" value="Tricorn protease domain 2"/>
    <property type="match status" value="1"/>
</dbReference>
<evidence type="ECO:0000256" key="6">
    <source>
        <dbReference type="ARBA" id="ARBA00023163"/>
    </source>
</evidence>
<dbReference type="InterPro" id="IPR036322">
    <property type="entry name" value="WD40_repeat_dom_sf"/>
</dbReference>
<dbReference type="SUPFAM" id="SSF50978">
    <property type="entry name" value="WD40 repeat-like"/>
    <property type="match status" value="1"/>
</dbReference>
<organism evidence="9 10">
    <name type="scientific">Meloidogyne incognita</name>
    <name type="common">Southern root-knot nematode worm</name>
    <name type="synonym">Oxyuris incognita</name>
    <dbReference type="NCBI Taxonomy" id="6306"/>
    <lineage>
        <taxon>Eukaryota</taxon>
        <taxon>Metazoa</taxon>
        <taxon>Ecdysozoa</taxon>
        <taxon>Nematoda</taxon>
        <taxon>Chromadorea</taxon>
        <taxon>Rhabditida</taxon>
        <taxon>Tylenchina</taxon>
        <taxon>Tylenchomorpha</taxon>
        <taxon>Tylenchoidea</taxon>
        <taxon>Meloidogynidae</taxon>
        <taxon>Meloidogyninae</taxon>
        <taxon>Meloidogyne</taxon>
        <taxon>Meloidogyne incognita group</taxon>
    </lineage>
</organism>
<keyword evidence="3" id="KW-0698">rRNA processing</keyword>
<dbReference type="GO" id="GO:0003723">
    <property type="term" value="F:RNA binding"/>
    <property type="evidence" value="ECO:0007669"/>
    <property type="project" value="InterPro"/>
</dbReference>
<reference evidence="10" key="1">
    <citation type="submission" date="2022-11" db="UniProtKB">
        <authorList>
            <consortium name="WormBaseParasite"/>
        </authorList>
    </citation>
    <scope>IDENTIFICATION</scope>
</reference>
<accession>A0A914M308</accession>
<dbReference type="PANTHER" id="PTHR44215:SF1">
    <property type="entry name" value="WD REPEAT-CONTAINING PROTEIN 75"/>
    <property type="match status" value="1"/>
</dbReference>
<dbReference type="GO" id="GO:2000234">
    <property type="term" value="P:positive regulation of rRNA processing"/>
    <property type="evidence" value="ECO:0007669"/>
    <property type="project" value="TreeGrafter"/>
</dbReference>
<evidence type="ECO:0000256" key="8">
    <source>
        <dbReference type="SAM" id="MobiDB-lite"/>
    </source>
</evidence>
<feature type="region of interest" description="Disordered" evidence="8">
    <location>
        <begin position="815"/>
        <end position="836"/>
    </location>
</feature>
<evidence type="ECO:0000256" key="3">
    <source>
        <dbReference type="ARBA" id="ARBA00022552"/>
    </source>
</evidence>
<keyword evidence="9" id="KW-1185">Reference proteome</keyword>
<comment type="subcellular location">
    <subcellularLocation>
        <location evidence="1">Nucleus</location>
        <location evidence="1">Nucleolus</location>
    </subcellularLocation>
</comment>
<dbReference type="GO" id="GO:0006364">
    <property type="term" value="P:rRNA processing"/>
    <property type="evidence" value="ECO:0007669"/>
    <property type="project" value="UniProtKB-KW"/>
</dbReference>
<proteinExistence type="predicted"/>
<feature type="compositionally biased region" description="Acidic residues" evidence="8">
    <location>
        <begin position="222"/>
        <end position="241"/>
    </location>
</feature>
<dbReference type="GO" id="GO:0045943">
    <property type="term" value="P:positive regulation of transcription by RNA polymerase I"/>
    <property type="evidence" value="ECO:0007669"/>
    <property type="project" value="InterPro"/>
</dbReference>
<feature type="region of interest" description="Disordered" evidence="8">
    <location>
        <begin position="222"/>
        <end position="248"/>
    </location>
</feature>
<evidence type="ECO:0000256" key="5">
    <source>
        <dbReference type="ARBA" id="ARBA00022737"/>
    </source>
</evidence>
<evidence type="ECO:0000256" key="2">
    <source>
        <dbReference type="ARBA" id="ARBA00022517"/>
    </source>
</evidence>
<evidence type="ECO:0000313" key="10">
    <source>
        <dbReference type="WBParaSite" id="Minc3s00940g19106"/>
    </source>
</evidence>
<keyword evidence="2" id="KW-0690">Ribosome biogenesis</keyword>
<name>A0A914M308_MELIC</name>